<evidence type="ECO:0000256" key="6">
    <source>
        <dbReference type="SAM" id="MobiDB-lite"/>
    </source>
</evidence>
<dbReference type="Gene3D" id="1.10.10.10">
    <property type="entry name" value="Winged helix-like DNA-binding domain superfamily/Winged helix DNA-binding domain"/>
    <property type="match status" value="1"/>
</dbReference>
<keyword evidence="3" id="KW-0731">Sigma factor</keyword>
<evidence type="ECO:0000256" key="5">
    <source>
        <dbReference type="ARBA" id="ARBA00023163"/>
    </source>
</evidence>
<dbReference type="PANTHER" id="PTHR43133:SF8">
    <property type="entry name" value="RNA POLYMERASE SIGMA FACTOR HI_1459-RELATED"/>
    <property type="match status" value="1"/>
</dbReference>
<reference evidence="11 12" key="1">
    <citation type="submission" date="2019-08" db="EMBL/GenBank/DDBJ databases">
        <title>Deep-cultivation of Planctomycetes and their phenomic and genomic characterization uncovers novel biology.</title>
        <authorList>
            <person name="Wiegand S."/>
            <person name="Jogler M."/>
            <person name="Boedeker C."/>
            <person name="Pinto D."/>
            <person name="Vollmers J."/>
            <person name="Rivas-Marin E."/>
            <person name="Kohn T."/>
            <person name="Peeters S.H."/>
            <person name="Heuer A."/>
            <person name="Rast P."/>
            <person name="Oberbeckmann S."/>
            <person name="Bunk B."/>
            <person name="Jeske O."/>
            <person name="Meyerdierks A."/>
            <person name="Storesund J.E."/>
            <person name="Kallscheuer N."/>
            <person name="Luecker S."/>
            <person name="Lage O.M."/>
            <person name="Pohl T."/>
            <person name="Merkel B.J."/>
            <person name="Hornburger P."/>
            <person name="Mueller R.-W."/>
            <person name="Bruemmer F."/>
            <person name="Labrenz M."/>
            <person name="Spormann A.M."/>
            <person name="Op den Camp H."/>
            <person name="Overmann J."/>
            <person name="Amann R."/>
            <person name="Jetten M.S.M."/>
            <person name="Mascher T."/>
            <person name="Medema M.H."/>
            <person name="Devos D.P."/>
            <person name="Kaster A.-K."/>
            <person name="Ovreas L."/>
            <person name="Rohde M."/>
            <person name="Galperin M.Y."/>
            <person name="Jogler C."/>
        </authorList>
    </citation>
    <scope>NUCLEOTIDE SEQUENCE [LARGE SCALE GENOMIC DNA]</scope>
    <source>
        <strain evidence="11 12">OJF2</strain>
    </source>
</reference>
<organism evidence="11 12">
    <name type="scientific">Aquisphaera giovannonii</name>
    <dbReference type="NCBI Taxonomy" id="406548"/>
    <lineage>
        <taxon>Bacteria</taxon>
        <taxon>Pseudomonadati</taxon>
        <taxon>Planctomycetota</taxon>
        <taxon>Planctomycetia</taxon>
        <taxon>Isosphaerales</taxon>
        <taxon>Isosphaeraceae</taxon>
        <taxon>Aquisphaera</taxon>
    </lineage>
</organism>
<dbReference type="InterPro" id="IPR007627">
    <property type="entry name" value="RNA_pol_sigma70_r2"/>
</dbReference>
<protein>
    <submittedName>
        <fullName evidence="11">ECF RNA polymerase sigma factor SigE</fullName>
    </submittedName>
</protein>
<dbReference type="GO" id="GO:0003677">
    <property type="term" value="F:DNA binding"/>
    <property type="evidence" value="ECO:0007669"/>
    <property type="project" value="UniProtKB-KW"/>
</dbReference>
<keyword evidence="2" id="KW-0805">Transcription regulation</keyword>
<dbReference type="RefSeq" id="WP_168221968.1">
    <property type="nucleotide sequence ID" value="NZ_CP042997.1"/>
</dbReference>
<dbReference type="InterPro" id="IPR013325">
    <property type="entry name" value="RNA_pol_sigma_r2"/>
</dbReference>
<evidence type="ECO:0000256" key="4">
    <source>
        <dbReference type="ARBA" id="ARBA00023125"/>
    </source>
</evidence>
<keyword evidence="5" id="KW-0804">Transcription</keyword>
<dbReference type="InterPro" id="IPR054765">
    <property type="entry name" value="SLBB_dom"/>
</dbReference>
<dbReference type="Pfam" id="PF08281">
    <property type="entry name" value="Sigma70_r4_2"/>
    <property type="match status" value="1"/>
</dbReference>
<dbReference type="KEGG" id="agv:OJF2_44610"/>
<dbReference type="InterPro" id="IPR003715">
    <property type="entry name" value="Poly_export_N"/>
</dbReference>
<feature type="domain" description="SLBB" evidence="10">
    <location>
        <begin position="448"/>
        <end position="530"/>
    </location>
</feature>
<dbReference type="Pfam" id="PF04542">
    <property type="entry name" value="Sigma70_r2"/>
    <property type="match status" value="1"/>
</dbReference>
<dbReference type="Proteomes" id="UP000324233">
    <property type="component" value="Chromosome"/>
</dbReference>
<evidence type="ECO:0000259" key="8">
    <source>
        <dbReference type="Pfam" id="PF04542"/>
    </source>
</evidence>
<feature type="domain" description="RNA polymerase sigma-70 region 2" evidence="8">
    <location>
        <begin position="48"/>
        <end position="110"/>
    </location>
</feature>
<dbReference type="EMBL" id="CP042997">
    <property type="protein sequence ID" value="QEH35904.1"/>
    <property type="molecule type" value="Genomic_DNA"/>
</dbReference>
<dbReference type="InterPro" id="IPR013249">
    <property type="entry name" value="RNA_pol_sigma70_r4_t2"/>
</dbReference>
<dbReference type="SUPFAM" id="SSF88659">
    <property type="entry name" value="Sigma3 and sigma4 domains of RNA polymerase sigma factors"/>
    <property type="match status" value="1"/>
</dbReference>
<evidence type="ECO:0000256" key="3">
    <source>
        <dbReference type="ARBA" id="ARBA00023082"/>
    </source>
</evidence>
<dbReference type="CDD" id="cd06171">
    <property type="entry name" value="Sigma70_r4"/>
    <property type="match status" value="1"/>
</dbReference>
<dbReference type="SUPFAM" id="SSF88946">
    <property type="entry name" value="Sigma2 domain of RNA polymerase sigma factors"/>
    <property type="match status" value="1"/>
</dbReference>
<feature type="domain" description="RNA polymerase sigma factor 70 region 4 type 2" evidence="9">
    <location>
        <begin position="146"/>
        <end position="194"/>
    </location>
</feature>
<dbReference type="NCBIfam" id="TIGR02937">
    <property type="entry name" value="sigma70-ECF"/>
    <property type="match status" value="1"/>
</dbReference>
<keyword evidence="4" id="KW-0238">DNA-binding</keyword>
<dbReference type="Pfam" id="PF22461">
    <property type="entry name" value="SLBB_2"/>
    <property type="match status" value="1"/>
</dbReference>
<dbReference type="InterPro" id="IPR014284">
    <property type="entry name" value="RNA_pol_sigma-70_dom"/>
</dbReference>
<name>A0A5B9W6Q0_9BACT</name>
<dbReference type="Gene3D" id="3.10.560.10">
    <property type="entry name" value="Outer membrane lipoprotein wza domain like"/>
    <property type="match status" value="1"/>
</dbReference>
<comment type="similarity">
    <text evidence="1">Belongs to the sigma-70 factor family. ECF subfamily.</text>
</comment>
<evidence type="ECO:0000313" key="12">
    <source>
        <dbReference type="Proteomes" id="UP000324233"/>
    </source>
</evidence>
<feature type="region of interest" description="Disordered" evidence="6">
    <location>
        <begin position="534"/>
        <end position="587"/>
    </location>
</feature>
<evidence type="ECO:0000256" key="2">
    <source>
        <dbReference type="ARBA" id="ARBA00023015"/>
    </source>
</evidence>
<evidence type="ECO:0000259" key="9">
    <source>
        <dbReference type="Pfam" id="PF08281"/>
    </source>
</evidence>
<dbReference type="PANTHER" id="PTHR43133">
    <property type="entry name" value="RNA POLYMERASE ECF-TYPE SIGMA FACTO"/>
    <property type="match status" value="1"/>
</dbReference>
<dbReference type="Gene3D" id="3.30.1950.10">
    <property type="entry name" value="wza like domain"/>
    <property type="match status" value="1"/>
</dbReference>
<feature type="compositionally biased region" description="Basic and acidic residues" evidence="6">
    <location>
        <begin position="572"/>
        <end position="587"/>
    </location>
</feature>
<dbReference type="InterPro" id="IPR039425">
    <property type="entry name" value="RNA_pol_sigma-70-like"/>
</dbReference>
<dbReference type="Pfam" id="PF02563">
    <property type="entry name" value="Poly_export"/>
    <property type="match status" value="1"/>
</dbReference>
<evidence type="ECO:0000259" key="7">
    <source>
        <dbReference type="Pfam" id="PF02563"/>
    </source>
</evidence>
<dbReference type="InterPro" id="IPR013324">
    <property type="entry name" value="RNA_pol_sigma_r3/r4-like"/>
</dbReference>
<dbReference type="InterPro" id="IPR036388">
    <property type="entry name" value="WH-like_DNA-bd_sf"/>
</dbReference>
<gene>
    <name evidence="11" type="primary">sigE_37</name>
    <name evidence="11" type="ORF">OJF2_44610</name>
</gene>
<dbReference type="AlphaFoldDB" id="A0A5B9W6Q0"/>
<proteinExistence type="inferred from homology"/>
<sequence length="609" mass="65433">MSRASAAIDRDVQGLFEAGTFTGLGDGELVERFRGPADAGAEAAFEAIVRRHGPMVWRVCRNVLGAASDAEDAFQATFLVLASRRGSLRKRDSLASWLYGIASRVSARARVEAARRRRHEAAAIRIAPATVDASAGDELTLSTPIIQEEVSHLPEKYRSVVLLCYWEGLTHEQAAARLGCPVGTVRSRVARARDLLRTRLLRRGLAPTSVAVAALTGSTAAEALTITPLPAPPPDLVRSAVAAAMSIAAGLPVAGIVPAGAESLSRKVLRSLTMITLTKIATAITTAAALLATAHAWAQRPSPDKAESALNRTSHAATIDVVRRPSPGKKSLEDYVIEPPDLVLVEVLEALPGRPISGERLVRPDGKISLGWYGEVYVAGLTLAEAKAKIVLHLRQDLSDYHLGLGKESDELDDNQNIAKPVPQEQLARLARESKTVFVDVTGYNSKVYYVEGEVAHPDRFPVTGSESVLDAIHYAGGVLSWADRAGIKLVRSHPQGSAVQVLPIDYDQITMGADSSTNYQLMPGDRIVVPPNVKAQRPLPGSALDPTVRAAGTRGAASEPARPPAIYYDRSTGRNSREPLPDDDLKRRISEIERKLDAILMRLDKSNK</sequence>
<keyword evidence="12" id="KW-1185">Reference proteome</keyword>
<evidence type="ECO:0000313" key="11">
    <source>
        <dbReference type="EMBL" id="QEH35904.1"/>
    </source>
</evidence>
<dbReference type="GO" id="GO:0016987">
    <property type="term" value="F:sigma factor activity"/>
    <property type="evidence" value="ECO:0007669"/>
    <property type="project" value="UniProtKB-KW"/>
</dbReference>
<evidence type="ECO:0000256" key="1">
    <source>
        <dbReference type="ARBA" id="ARBA00010641"/>
    </source>
</evidence>
<dbReference type="GO" id="GO:0006352">
    <property type="term" value="P:DNA-templated transcription initiation"/>
    <property type="evidence" value="ECO:0007669"/>
    <property type="project" value="InterPro"/>
</dbReference>
<accession>A0A5B9W6Q0</accession>
<feature type="domain" description="Polysaccharide export protein N-terminal" evidence="7">
    <location>
        <begin position="332"/>
        <end position="396"/>
    </location>
</feature>
<dbReference type="Gene3D" id="1.10.1740.10">
    <property type="match status" value="1"/>
</dbReference>
<evidence type="ECO:0000259" key="10">
    <source>
        <dbReference type="Pfam" id="PF22461"/>
    </source>
</evidence>